<name>A0ACB9ZCZ2_9PEZI</name>
<evidence type="ECO:0000313" key="1">
    <source>
        <dbReference type="EMBL" id="KAI4868903.1"/>
    </source>
</evidence>
<proteinExistence type="predicted"/>
<keyword evidence="2" id="KW-1185">Reference proteome</keyword>
<dbReference type="EMBL" id="MU393434">
    <property type="protein sequence ID" value="KAI4868903.1"/>
    <property type="molecule type" value="Genomic_DNA"/>
</dbReference>
<evidence type="ECO:0000313" key="2">
    <source>
        <dbReference type="Proteomes" id="UP001497700"/>
    </source>
</evidence>
<organism evidence="1 2">
    <name type="scientific">Hypoxylon rubiginosum</name>
    <dbReference type="NCBI Taxonomy" id="110542"/>
    <lineage>
        <taxon>Eukaryota</taxon>
        <taxon>Fungi</taxon>
        <taxon>Dikarya</taxon>
        <taxon>Ascomycota</taxon>
        <taxon>Pezizomycotina</taxon>
        <taxon>Sordariomycetes</taxon>
        <taxon>Xylariomycetidae</taxon>
        <taxon>Xylariales</taxon>
        <taxon>Hypoxylaceae</taxon>
        <taxon>Hypoxylon</taxon>
    </lineage>
</organism>
<gene>
    <name evidence="1" type="ORF">F4820DRAFT_408229</name>
</gene>
<dbReference type="Proteomes" id="UP001497700">
    <property type="component" value="Unassembled WGS sequence"/>
</dbReference>
<sequence length="420" mass="44582">MAPVGKYALVALLAGMSAFGLRATLGSLATNGMGPILSAVLDPSTDAALPGAPLPLKHSFTGVGPLDRQLAVLVTFFSALIDDPGAGGEVLAFYVWGMAQFAAGWAALVLEGRRAGNRGAVVSWVGTVGILFQNLTWTFAVPLYLGLHLLTSPIARLGSQGSRKEVGEAARRSLFVYLWDLALLPMAVTLGLVVPTVFMSMPFLFQQTAATHYNWIAYWQAFPLWTVLILDILHNACYYLLGSLTPQDAEGKPAAPGNGFMVAVSGVYEFGLTICAVTHIPIVLLSLLPEFARSTLAAALPAKYATFVSQVTFARTFVPYPLSAPPTVDAASYGPGDFAPIVIHFLQYDLYTGNTALLLWALYLHVTASGRPLAKSLEITAFWTVVGGPIGAALALLWDRDEVVKEGETAPAVAVEAKAK</sequence>
<accession>A0ACB9ZCZ2</accession>
<protein>
    <submittedName>
        <fullName evidence="1">Uncharacterized protein</fullName>
    </submittedName>
</protein>
<reference evidence="1 2" key="1">
    <citation type="journal article" date="2022" name="New Phytol.">
        <title>Ecological generalism drives hyperdiversity of secondary metabolite gene clusters in xylarialean endophytes.</title>
        <authorList>
            <person name="Franco M.E.E."/>
            <person name="Wisecaver J.H."/>
            <person name="Arnold A.E."/>
            <person name="Ju Y.M."/>
            <person name="Slot J.C."/>
            <person name="Ahrendt S."/>
            <person name="Moore L.P."/>
            <person name="Eastman K.E."/>
            <person name="Scott K."/>
            <person name="Konkel Z."/>
            <person name="Mondo S.J."/>
            <person name="Kuo A."/>
            <person name="Hayes R.D."/>
            <person name="Haridas S."/>
            <person name="Andreopoulos B."/>
            <person name="Riley R."/>
            <person name="LaButti K."/>
            <person name="Pangilinan J."/>
            <person name="Lipzen A."/>
            <person name="Amirebrahimi M."/>
            <person name="Yan J."/>
            <person name="Adam C."/>
            <person name="Keymanesh K."/>
            <person name="Ng V."/>
            <person name="Louie K."/>
            <person name="Northen T."/>
            <person name="Drula E."/>
            <person name="Henrissat B."/>
            <person name="Hsieh H.M."/>
            <person name="Youens-Clark K."/>
            <person name="Lutzoni F."/>
            <person name="Miadlikowska J."/>
            <person name="Eastwood D.C."/>
            <person name="Hamelin R.C."/>
            <person name="Grigoriev I.V."/>
            <person name="U'Ren J.M."/>
        </authorList>
    </citation>
    <scope>NUCLEOTIDE SEQUENCE [LARGE SCALE GENOMIC DNA]</scope>
    <source>
        <strain evidence="1 2">CBS 119005</strain>
    </source>
</reference>
<comment type="caution">
    <text evidence="1">The sequence shown here is derived from an EMBL/GenBank/DDBJ whole genome shotgun (WGS) entry which is preliminary data.</text>
</comment>